<dbReference type="GO" id="GO:0008270">
    <property type="term" value="F:zinc ion binding"/>
    <property type="evidence" value="ECO:0007669"/>
    <property type="project" value="UniProtKB-KW"/>
</dbReference>
<dbReference type="InterPro" id="IPR011011">
    <property type="entry name" value="Znf_FYVE_PHD"/>
</dbReference>
<evidence type="ECO:0000256" key="2">
    <source>
        <dbReference type="ARBA" id="ARBA00022771"/>
    </source>
</evidence>
<dbReference type="Pfam" id="PF13832">
    <property type="entry name" value="zf-HC5HC2H_2"/>
    <property type="match status" value="1"/>
</dbReference>
<dbReference type="OrthoDB" id="2325577at2759"/>
<dbReference type="InterPro" id="IPR019786">
    <property type="entry name" value="Zinc_finger_PHD-type_CS"/>
</dbReference>
<dbReference type="InterPro" id="IPR001965">
    <property type="entry name" value="Znf_PHD"/>
</dbReference>
<feature type="compositionally biased region" description="Polar residues" evidence="4">
    <location>
        <begin position="38"/>
        <end position="47"/>
    </location>
</feature>
<evidence type="ECO:0000256" key="3">
    <source>
        <dbReference type="ARBA" id="ARBA00022833"/>
    </source>
</evidence>
<dbReference type="Proteomes" id="UP000266861">
    <property type="component" value="Unassembled WGS sequence"/>
</dbReference>
<evidence type="ECO:0000259" key="5">
    <source>
        <dbReference type="PROSITE" id="PS51805"/>
    </source>
</evidence>
<dbReference type="SMART" id="SM00249">
    <property type="entry name" value="PHD"/>
    <property type="match status" value="2"/>
</dbReference>
<gene>
    <name evidence="6" type="ORF">Glove_216g71</name>
</gene>
<keyword evidence="2" id="KW-0863">Zinc-finger</keyword>
<dbReference type="GO" id="GO:0036205">
    <property type="term" value="P:histone catabolic process"/>
    <property type="evidence" value="ECO:0007669"/>
    <property type="project" value="TreeGrafter"/>
</dbReference>
<dbReference type="PROSITE" id="PS01359">
    <property type="entry name" value="ZF_PHD_1"/>
    <property type="match status" value="1"/>
</dbReference>
<dbReference type="CDD" id="cd15571">
    <property type="entry name" value="ePHD"/>
    <property type="match status" value="1"/>
</dbReference>
<dbReference type="EMBL" id="PQFF01000201">
    <property type="protein sequence ID" value="RHZ75289.1"/>
    <property type="molecule type" value="Genomic_DNA"/>
</dbReference>
<evidence type="ECO:0000313" key="7">
    <source>
        <dbReference type="Proteomes" id="UP000266861"/>
    </source>
</evidence>
<keyword evidence="3" id="KW-0862">Zinc</keyword>
<keyword evidence="7" id="KW-1185">Reference proteome</keyword>
<keyword evidence="1" id="KW-0479">Metal-binding</keyword>
<feature type="compositionally biased region" description="Polar residues" evidence="4">
    <location>
        <begin position="1"/>
        <end position="18"/>
    </location>
</feature>
<dbReference type="InterPro" id="IPR013083">
    <property type="entry name" value="Znf_RING/FYVE/PHD"/>
</dbReference>
<reference evidence="6 7" key="1">
    <citation type="submission" date="2018-08" db="EMBL/GenBank/DDBJ databases">
        <title>Genome and evolution of the arbuscular mycorrhizal fungus Diversispora epigaea (formerly Glomus versiforme) and its bacterial endosymbionts.</title>
        <authorList>
            <person name="Sun X."/>
            <person name="Fei Z."/>
            <person name="Harrison M."/>
        </authorList>
    </citation>
    <scope>NUCLEOTIDE SEQUENCE [LARGE SCALE GENOMIC DNA]</scope>
    <source>
        <strain evidence="6 7">IT104</strain>
    </source>
</reference>
<organism evidence="6 7">
    <name type="scientific">Diversispora epigaea</name>
    <dbReference type="NCBI Taxonomy" id="1348612"/>
    <lineage>
        <taxon>Eukaryota</taxon>
        <taxon>Fungi</taxon>
        <taxon>Fungi incertae sedis</taxon>
        <taxon>Mucoromycota</taxon>
        <taxon>Glomeromycotina</taxon>
        <taxon>Glomeromycetes</taxon>
        <taxon>Diversisporales</taxon>
        <taxon>Diversisporaceae</taxon>
        <taxon>Diversispora</taxon>
    </lineage>
</organism>
<protein>
    <recommendedName>
        <fullName evidence="5">PHD-type domain-containing protein</fullName>
    </recommendedName>
</protein>
<dbReference type="GO" id="GO:0048189">
    <property type="term" value="C:Lid2 complex"/>
    <property type="evidence" value="ECO:0007669"/>
    <property type="project" value="TreeGrafter"/>
</dbReference>
<dbReference type="PROSITE" id="PS51805">
    <property type="entry name" value="EPHD"/>
    <property type="match status" value="1"/>
</dbReference>
<dbReference type="Pfam" id="PF13831">
    <property type="entry name" value="PHD_2"/>
    <property type="match status" value="1"/>
</dbReference>
<feature type="region of interest" description="Disordered" evidence="4">
    <location>
        <begin position="1"/>
        <end position="89"/>
    </location>
</feature>
<evidence type="ECO:0000256" key="1">
    <source>
        <dbReference type="ARBA" id="ARBA00022723"/>
    </source>
</evidence>
<dbReference type="AlphaFoldDB" id="A0A397IH42"/>
<comment type="caution">
    <text evidence="6">The sequence shown here is derived from an EMBL/GenBank/DDBJ whole genome shotgun (WGS) entry which is preliminary data.</text>
</comment>
<feature type="compositionally biased region" description="Low complexity" evidence="4">
    <location>
        <begin position="19"/>
        <end position="33"/>
    </location>
</feature>
<dbReference type="PANTHER" id="PTHR47672:SF1">
    <property type="entry name" value="E3 UBIQUITIN-PROTEIN LIGASE SNT2"/>
    <property type="match status" value="1"/>
</dbReference>
<name>A0A397IH42_9GLOM</name>
<feature type="compositionally biased region" description="Pro residues" evidence="4">
    <location>
        <begin position="77"/>
        <end position="89"/>
    </location>
</feature>
<accession>A0A397IH42</accession>
<dbReference type="GO" id="GO:0004842">
    <property type="term" value="F:ubiquitin-protein transferase activity"/>
    <property type="evidence" value="ECO:0007669"/>
    <property type="project" value="TreeGrafter"/>
</dbReference>
<evidence type="ECO:0000256" key="4">
    <source>
        <dbReference type="SAM" id="MobiDB-lite"/>
    </source>
</evidence>
<dbReference type="InterPro" id="IPR019787">
    <property type="entry name" value="Znf_PHD-finger"/>
</dbReference>
<feature type="domain" description="PHD-type" evidence="5">
    <location>
        <begin position="150"/>
        <end position="269"/>
    </location>
</feature>
<dbReference type="InterPro" id="IPR029617">
    <property type="entry name" value="Snt2"/>
</dbReference>
<evidence type="ECO:0000313" key="6">
    <source>
        <dbReference type="EMBL" id="RHZ75289.1"/>
    </source>
</evidence>
<dbReference type="PANTHER" id="PTHR47672">
    <property type="entry name" value="E3 UBIQUITIN-PROTEIN LIGASE SNT2"/>
    <property type="match status" value="1"/>
</dbReference>
<dbReference type="Gene3D" id="3.30.40.10">
    <property type="entry name" value="Zinc/RING finger domain, C3HC4 (zinc finger)"/>
    <property type="match status" value="2"/>
</dbReference>
<dbReference type="SUPFAM" id="SSF57903">
    <property type="entry name" value="FYVE/PHD zinc finger"/>
    <property type="match status" value="1"/>
</dbReference>
<dbReference type="STRING" id="1348612.A0A397IH42"/>
<sequence>MFVKINLSTTNSNPDGNISPSSPFLKSSTSSLTEIEDLSSSFDSGSEINEPPSPPETPGLQRKRRRDEVSEESDGTPEPPSPSETPVPQDPCKVCGGFEPLDTQYSLVVCVGCQVCVHQDCYGVTTLKPRGRSWRCDPCLNKHLRNAIKIKKCVLCNLPEGENNAMKRTNGNNWVHVLCATFIQESSFYDAEKVFLVMDIDDLDAKRWKMICSICQDSGGVCIQCSGDECEKRFHVTCAQNACYRIGFTLRPPKVDLIDPTQTTQTEQATQITQTEQTTQIINSFLIKRPLASKSIFPISPPAAVVVDPDNFEDSEDFKGELVSKVYCEEHGEVENFISLNTRGPQSHQSAIYTYIKKHKKYDKYKREEKLKNRYNLTIPEQVMAQLNAQKEWYEFTSSDDDDDEDYDGDIFDIFDDSEEESKIATNNENLKKTKYIRNILYPSNKKCSRCSVAHTIKWWPSGWLYLPRASRFSIKGVPDGEIICHKCYQKDRGFIGNVPDEGIQKQNETKIDCTV</sequence>
<proteinExistence type="predicted"/>
<dbReference type="InterPro" id="IPR034732">
    <property type="entry name" value="EPHD"/>
</dbReference>